<keyword evidence="2" id="KW-0963">Cytoplasm</keyword>
<feature type="domain" description="PUA" evidence="9">
    <location>
        <begin position="3"/>
        <end position="88"/>
    </location>
</feature>
<evidence type="ECO:0000256" key="1">
    <source>
        <dbReference type="ARBA" id="ARBA00004496"/>
    </source>
</evidence>
<dbReference type="EMBL" id="FRAU01000001">
    <property type="protein sequence ID" value="SHK13241.1"/>
    <property type="molecule type" value="Genomic_DNA"/>
</dbReference>
<sequence length="402" mass="45168">MRARVVLKPGKDKLLRRGYPWVFANQLHRIEGEPRSGDVVEITAADGTTYGLGFYHEHSQIAVRFLTPDPNAQIDAGFFRRRLERALALRQAAFGDSTHYRLVFSESDGLPGTIIDRYGDVLTWTCLCYGMEQRRELLLDLLEELLRPRAIIERNDHALREKDGLPQRRGVLRGQYGGPVEIVEEGVRFRVDVLEGLKTGFFLDQRLHRPVVARLARGRRVLDVFSADGGFGLMAAAHGAAHVHLLDISETAMERARTNARLNGLDTNRLTFDVANALDRLGELVAQGATYELIVLDPPAFARSKRHLDDARRAYQRINISALRLLPPGGLLATASCSQAVDEATFLKIIHYSARRAGCALRLLYRGTQPPDHPVLEAMPETAYLKFFLFQKLTDETPPVRQ</sequence>
<proteinExistence type="inferred from homology"/>
<evidence type="ECO:0000256" key="3">
    <source>
        <dbReference type="ARBA" id="ARBA00022552"/>
    </source>
</evidence>
<keyword evidence="11" id="KW-1185">Reference proteome</keyword>
<protein>
    <submittedName>
        <fullName evidence="10">SAM-dependent methyltransferase</fullName>
    </submittedName>
</protein>
<evidence type="ECO:0000256" key="5">
    <source>
        <dbReference type="ARBA" id="ARBA00022679"/>
    </source>
</evidence>
<dbReference type="CDD" id="cd11572">
    <property type="entry name" value="RlmI_M_like"/>
    <property type="match status" value="1"/>
</dbReference>
<dbReference type="InterPro" id="IPR036974">
    <property type="entry name" value="PUA_sf"/>
</dbReference>
<dbReference type="GO" id="GO:0032259">
    <property type="term" value="P:methylation"/>
    <property type="evidence" value="ECO:0007669"/>
    <property type="project" value="UniProtKB-KW"/>
</dbReference>
<reference evidence="11" key="1">
    <citation type="submission" date="2016-11" db="EMBL/GenBank/DDBJ databases">
        <authorList>
            <person name="Varghese N."/>
            <person name="Submissions S."/>
        </authorList>
    </citation>
    <scope>NUCLEOTIDE SEQUENCE [LARGE SCALE GENOMIC DNA]</scope>
    <source>
        <strain evidence="11">DSM 22212</strain>
    </source>
</reference>
<dbReference type="CDD" id="cd21153">
    <property type="entry name" value="PUA_RlmI"/>
    <property type="match status" value="1"/>
</dbReference>
<dbReference type="GO" id="GO:0008168">
    <property type="term" value="F:methyltransferase activity"/>
    <property type="evidence" value="ECO:0007669"/>
    <property type="project" value="UniProtKB-KW"/>
</dbReference>
<dbReference type="Gene3D" id="2.30.130.10">
    <property type="entry name" value="PUA domain"/>
    <property type="match status" value="1"/>
</dbReference>
<comment type="subcellular location">
    <subcellularLocation>
        <location evidence="1">Cytoplasm</location>
    </subcellularLocation>
</comment>
<dbReference type="PROSITE" id="PS50890">
    <property type="entry name" value="PUA"/>
    <property type="match status" value="1"/>
</dbReference>
<dbReference type="Proteomes" id="UP000185812">
    <property type="component" value="Unassembled WGS sequence"/>
</dbReference>
<evidence type="ECO:0000259" key="9">
    <source>
        <dbReference type="SMART" id="SM00359"/>
    </source>
</evidence>
<dbReference type="PANTHER" id="PTHR42873:SF1">
    <property type="entry name" value="S-ADENOSYLMETHIONINE-DEPENDENT METHYLTRANSFERASE DOMAIN-CONTAINING PROTEIN"/>
    <property type="match status" value="1"/>
</dbReference>
<dbReference type="InterPro" id="IPR019614">
    <property type="entry name" value="SAM-dep_methyl-trfase"/>
</dbReference>
<dbReference type="GO" id="GO:0003723">
    <property type="term" value="F:RNA binding"/>
    <property type="evidence" value="ECO:0007669"/>
    <property type="project" value="UniProtKB-KW"/>
</dbReference>
<dbReference type="SUPFAM" id="SSF88697">
    <property type="entry name" value="PUA domain-like"/>
    <property type="match status" value="1"/>
</dbReference>
<evidence type="ECO:0000313" key="10">
    <source>
        <dbReference type="EMBL" id="SHK13241.1"/>
    </source>
</evidence>
<dbReference type="SUPFAM" id="SSF53335">
    <property type="entry name" value="S-adenosyl-L-methionine-dependent methyltransferases"/>
    <property type="match status" value="1"/>
</dbReference>
<gene>
    <name evidence="10" type="ORF">SAMN04488087_0396</name>
</gene>
<evidence type="ECO:0000256" key="4">
    <source>
        <dbReference type="ARBA" id="ARBA00022603"/>
    </source>
</evidence>
<dbReference type="GO" id="GO:0005737">
    <property type="term" value="C:cytoplasm"/>
    <property type="evidence" value="ECO:0007669"/>
    <property type="project" value="UniProtKB-SubCell"/>
</dbReference>
<keyword evidence="3" id="KW-0698">rRNA processing</keyword>
<keyword evidence="5 10" id="KW-0808">Transferase</keyword>
<dbReference type="STRING" id="633813.SAMN04488087_0396"/>
<dbReference type="Gene3D" id="3.40.50.150">
    <property type="entry name" value="Vaccinia Virus protein VP39"/>
    <property type="match status" value="1"/>
</dbReference>
<accession>A0A1M6PZA5</accession>
<dbReference type="AlphaFoldDB" id="A0A1M6PZA5"/>
<evidence type="ECO:0000256" key="8">
    <source>
        <dbReference type="ARBA" id="ARBA00038091"/>
    </source>
</evidence>
<dbReference type="Pfam" id="PF10672">
    <property type="entry name" value="Methyltrans_SAM"/>
    <property type="match status" value="1"/>
</dbReference>
<evidence type="ECO:0000256" key="2">
    <source>
        <dbReference type="ARBA" id="ARBA00022490"/>
    </source>
</evidence>
<dbReference type="CDD" id="cd02440">
    <property type="entry name" value="AdoMet_MTases"/>
    <property type="match status" value="1"/>
</dbReference>
<keyword evidence="7" id="KW-0694">RNA-binding</keyword>
<dbReference type="PANTHER" id="PTHR42873">
    <property type="entry name" value="RIBOSOMAL RNA LARGE SUBUNIT METHYLTRANSFERASE"/>
    <property type="match status" value="1"/>
</dbReference>
<evidence type="ECO:0000313" key="11">
    <source>
        <dbReference type="Proteomes" id="UP000185812"/>
    </source>
</evidence>
<dbReference type="GO" id="GO:0006364">
    <property type="term" value="P:rRNA processing"/>
    <property type="evidence" value="ECO:0007669"/>
    <property type="project" value="UniProtKB-KW"/>
</dbReference>
<keyword evidence="4 10" id="KW-0489">Methyltransferase</keyword>
<dbReference type="InterPro" id="IPR002478">
    <property type="entry name" value="PUA"/>
</dbReference>
<dbReference type="Pfam" id="PF17785">
    <property type="entry name" value="PUA_3"/>
    <property type="match status" value="1"/>
</dbReference>
<keyword evidence="6" id="KW-0949">S-adenosyl-L-methionine</keyword>
<evidence type="ECO:0000256" key="6">
    <source>
        <dbReference type="ARBA" id="ARBA00022691"/>
    </source>
</evidence>
<dbReference type="RefSeq" id="WP_072714269.1">
    <property type="nucleotide sequence ID" value="NZ_FRAU01000001.1"/>
</dbReference>
<name>A0A1M6PZA5_9BACT</name>
<dbReference type="Gene3D" id="3.30.750.80">
    <property type="entry name" value="RNA methyltransferase domain (HRMD) like"/>
    <property type="match status" value="1"/>
</dbReference>
<dbReference type="OrthoDB" id="9805492at2"/>
<dbReference type="InterPro" id="IPR041532">
    <property type="entry name" value="RlmI-like_PUA"/>
</dbReference>
<dbReference type="InterPro" id="IPR029063">
    <property type="entry name" value="SAM-dependent_MTases_sf"/>
</dbReference>
<dbReference type="InterPro" id="IPR015947">
    <property type="entry name" value="PUA-like_sf"/>
</dbReference>
<comment type="similarity">
    <text evidence="8">Belongs to the methyltransferase superfamily. RlmI family.</text>
</comment>
<organism evidence="10 11">
    <name type="scientific">Rhodothermus profundi</name>
    <dbReference type="NCBI Taxonomy" id="633813"/>
    <lineage>
        <taxon>Bacteria</taxon>
        <taxon>Pseudomonadati</taxon>
        <taxon>Rhodothermota</taxon>
        <taxon>Rhodothermia</taxon>
        <taxon>Rhodothermales</taxon>
        <taxon>Rhodothermaceae</taxon>
        <taxon>Rhodothermus</taxon>
    </lineage>
</organism>
<evidence type="ECO:0000256" key="7">
    <source>
        <dbReference type="ARBA" id="ARBA00022884"/>
    </source>
</evidence>
<dbReference type="SMART" id="SM00359">
    <property type="entry name" value="PUA"/>
    <property type="match status" value="1"/>
</dbReference>